<organism evidence="1">
    <name type="scientific">marine sediment metagenome</name>
    <dbReference type="NCBI Taxonomy" id="412755"/>
    <lineage>
        <taxon>unclassified sequences</taxon>
        <taxon>metagenomes</taxon>
        <taxon>ecological metagenomes</taxon>
    </lineage>
</organism>
<dbReference type="AlphaFoldDB" id="X1BZT7"/>
<dbReference type="EMBL" id="BART01013490">
    <property type="protein sequence ID" value="GAG77656.1"/>
    <property type="molecule type" value="Genomic_DNA"/>
</dbReference>
<name>X1BZT7_9ZZZZ</name>
<protein>
    <submittedName>
        <fullName evidence="1">Uncharacterized protein</fullName>
    </submittedName>
</protein>
<comment type="caution">
    <text evidence="1">The sequence shown here is derived from an EMBL/GenBank/DDBJ whole genome shotgun (WGS) entry which is preliminary data.</text>
</comment>
<accession>X1BZT7</accession>
<feature type="non-terminal residue" evidence="1">
    <location>
        <position position="80"/>
    </location>
</feature>
<evidence type="ECO:0000313" key="1">
    <source>
        <dbReference type="EMBL" id="GAG77656.1"/>
    </source>
</evidence>
<gene>
    <name evidence="1" type="ORF">S01H4_27553</name>
</gene>
<reference evidence="1" key="1">
    <citation type="journal article" date="2014" name="Front. Microbiol.">
        <title>High frequency of phylogenetically diverse reductive dehalogenase-homologous genes in deep subseafloor sedimentary metagenomes.</title>
        <authorList>
            <person name="Kawai M."/>
            <person name="Futagami T."/>
            <person name="Toyoda A."/>
            <person name="Takaki Y."/>
            <person name="Nishi S."/>
            <person name="Hori S."/>
            <person name="Arai W."/>
            <person name="Tsubouchi T."/>
            <person name="Morono Y."/>
            <person name="Uchiyama I."/>
            <person name="Ito T."/>
            <person name="Fujiyama A."/>
            <person name="Inagaki F."/>
            <person name="Takami H."/>
        </authorList>
    </citation>
    <scope>NUCLEOTIDE SEQUENCE</scope>
    <source>
        <strain evidence="1">Expedition CK06-06</strain>
    </source>
</reference>
<sequence>MIAGEIDLLLEQITQSVQKEYDSKQKLEELEAVNSQRTSHIAELEAKYAKQKAEQQLQASRLTDLRVALGQITEHRKALK</sequence>
<proteinExistence type="predicted"/>